<feature type="compositionally biased region" description="Acidic residues" evidence="2">
    <location>
        <begin position="17"/>
        <end position="27"/>
    </location>
</feature>
<evidence type="ECO:0000259" key="3">
    <source>
        <dbReference type="Pfam" id="PF04504"/>
    </source>
</evidence>
<evidence type="ECO:0000256" key="2">
    <source>
        <dbReference type="SAM" id="MobiDB-lite"/>
    </source>
</evidence>
<evidence type="ECO:0000313" key="5">
    <source>
        <dbReference type="Proteomes" id="UP001229421"/>
    </source>
</evidence>
<name>A0AAD8LE21_TARER</name>
<dbReference type="EMBL" id="JAUHHV010000001">
    <property type="protein sequence ID" value="KAK1437903.1"/>
    <property type="molecule type" value="Genomic_DNA"/>
</dbReference>
<organism evidence="4 5">
    <name type="scientific">Tagetes erecta</name>
    <name type="common">African marigold</name>
    <dbReference type="NCBI Taxonomy" id="13708"/>
    <lineage>
        <taxon>Eukaryota</taxon>
        <taxon>Viridiplantae</taxon>
        <taxon>Streptophyta</taxon>
        <taxon>Embryophyta</taxon>
        <taxon>Tracheophyta</taxon>
        <taxon>Spermatophyta</taxon>
        <taxon>Magnoliopsida</taxon>
        <taxon>eudicotyledons</taxon>
        <taxon>Gunneridae</taxon>
        <taxon>Pentapetalae</taxon>
        <taxon>asterids</taxon>
        <taxon>campanulids</taxon>
        <taxon>Asterales</taxon>
        <taxon>Asteraceae</taxon>
        <taxon>Asteroideae</taxon>
        <taxon>Heliantheae alliance</taxon>
        <taxon>Tageteae</taxon>
        <taxon>Tagetes</taxon>
    </lineage>
</organism>
<reference evidence="4" key="1">
    <citation type="journal article" date="2023" name="bioRxiv">
        <title>Improved chromosome-level genome assembly for marigold (Tagetes erecta).</title>
        <authorList>
            <person name="Jiang F."/>
            <person name="Yuan L."/>
            <person name="Wang S."/>
            <person name="Wang H."/>
            <person name="Xu D."/>
            <person name="Wang A."/>
            <person name="Fan W."/>
        </authorList>
    </citation>
    <scope>NUCLEOTIDE SEQUENCE</scope>
    <source>
        <strain evidence="4">WSJ</strain>
        <tissue evidence="4">Leaf</tissue>
    </source>
</reference>
<comment type="similarity">
    <text evidence="1">Belongs to the GeBP family.</text>
</comment>
<evidence type="ECO:0000256" key="1">
    <source>
        <dbReference type="ARBA" id="ARBA00010820"/>
    </source>
</evidence>
<dbReference type="PANTHER" id="PTHR31662">
    <property type="entry name" value="BNAANNG10740D PROTEIN-RELATED"/>
    <property type="match status" value="1"/>
</dbReference>
<accession>A0AAD8LE21</accession>
<gene>
    <name evidence="4" type="ORF">QVD17_03703</name>
</gene>
<dbReference type="AlphaFoldDB" id="A0AAD8LE21"/>
<feature type="compositionally biased region" description="Acidic residues" evidence="2">
    <location>
        <begin position="37"/>
        <end position="64"/>
    </location>
</feature>
<dbReference type="InterPro" id="IPR053932">
    <property type="entry name" value="GeBP-like_DBD"/>
</dbReference>
<dbReference type="InterPro" id="IPR007592">
    <property type="entry name" value="GEBP"/>
</dbReference>
<feature type="region of interest" description="Disordered" evidence="2">
    <location>
        <begin position="1"/>
        <end position="91"/>
    </location>
</feature>
<keyword evidence="5" id="KW-1185">Reference proteome</keyword>
<dbReference type="Proteomes" id="UP001229421">
    <property type="component" value="Unassembled WGS sequence"/>
</dbReference>
<feature type="domain" description="Glabrous enhancer-binding protein-like DBD" evidence="3">
    <location>
        <begin position="167"/>
        <end position="261"/>
    </location>
</feature>
<dbReference type="GO" id="GO:0006355">
    <property type="term" value="P:regulation of DNA-templated transcription"/>
    <property type="evidence" value="ECO:0007669"/>
    <property type="project" value="InterPro"/>
</dbReference>
<proteinExistence type="inferred from homology"/>
<comment type="caution">
    <text evidence="4">The sequence shown here is derived from an EMBL/GenBank/DDBJ whole genome shotgun (WGS) entry which is preliminary data.</text>
</comment>
<dbReference type="PANTHER" id="PTHR31662:SF105">
    <property type="entry name" value="TRANSCRIPTION FACTOR GEBP FAMILY"/>
    <property type="match status" value="1"/>
</dbReference>
<evidence type="ECO:0000313" key="4">
    <source>
        <dbReference type="EMBL" id="KAK1437903.1"/>
    </source>
</evidence>
<dbReference type="GO" id="GO:0005634">
    <property type="term" value="C:nucleus"/>
    <property type="evidence" value="ECO:0007669"/>
    <property type="project" value="TreeGrafter"/>
</dbReference>
<protein>
    <recommendedName>
        <fullName evidence="3">Glabrous enhancer-binding protein-like DBD domain-containing protein</fullName>
    </recommendedName>
</protein>
<sequence length="389" mass="43801">MATKRYTPLDDPPSASSDDDETEDEQEILTQKTIDESTSEEEEEDDDDDEEEEEEEEESGEETPEPIKYSLEKPQIQNPNSKSAKLLSQEPITVTPNSSSIYEFDCDVRSPTASDFAIKPSKKIKAFESPGKTPTSKRGFVGSEIKEKKKVKVLNGDVDDEKKSVIKRVWSVDDELMLLQGFIDYQGEKGCSPLSDMDGFYQFTMNILPGSATKSQLYEKIRRLKKKFRVTSEKLSVNGEEPVFAKAHERNLFELSNKIWGVDGCESVNAGGGSNAKGKVRVPKVKPKVEAKEKVEDYEKKVEEVVKKAKVEDFETLYPYWNAGLISEVSSALRFPADVVNLVKENLSLIGEAKAKEMNEKWEVLFENESVLRKRRIALLNTIGNVETA</sequence>
<dbReference type="Pfam" id="PF04504">
    <property type="entry name" value="GeBP-like_DBD"/>
    <property type="match status" value="1"/>
</dbReference>